<reference evidence="1" key="1">
    <citation type="journal article" date="2014" name="Front. Microbiol.">
        <title>High frequency of phylogenetically diverse reductive dehalogenase-homologous genes in deep subseafloor sedimentary metagenomes.</title>
        <authorList>
            <person name="Kawai M."/>
            <person name="Futagami T."/>
            <person name="Toyoda A."/>
            <person name="Takaki Y."/>
            <person name="Nishi S."/>
            <person name="Hori S."/>
            <person name="Arai W."/>
            <person name="Tsubouchi T."/>
            <person name="Morono Y."/>
            <person name="Uchiyama I."/>
            <person name="Ito T."/>
            <person name="Fujiyama A."/>
            <person name="Inagaki F."/>
            <person name="Takami H."/>
        </authorList>
    </citation>
    <scope>NUCLEOTIDE SEQUENCE</scope>
    <source>
        <strain evidence="1">Expedition CK06-06</strain>
    </source>
</reference>
<name>X1ISY7_9ZZZZ</name>
<evidence type="ECO:0000313" key="1">
    <source>
        <dbReference type="EMBL" id="GAH72375.1"/>
    </source>
</evidence>
<sequence>MINEQDILKRASERLSSIQKNIAQMKESRIEEKYVIEFHSVLGKLEGVGIDVSEKGEFRP</sequence>
<dbReference type="EMBL" id="BARU01027275">
    <property type="protein sequence ID" value="GAH72375.1"/>
    <property type="molecule type" value="Genomic_DNA"/>
</dbReference>
<dbReference type="AlphaFoldDB" id="X1ISY7"/>
<organism evidence="1">
    <name type="scientific">marine sediment metagenome</name>
    <dbReference type="NCBI Taxonomy" id="412755"/>
    <lineage>
        <taxon>unclassified sequences</taxon>
        <taxon>metagenomes</taxon>
        <taxon>ecological metagenomes</taxon>
    </lineage>
</organism>
<feature type="non-terminal residue" evidence="1">
    <location>
        <position position="60"/>
    </location>
</feature>
<proteinExistence type="predicted"/>
<comment type="caution">
    <text evidence="1">The sequence shown here is derived from an EMBL/GenBank/DDBJ whole genome shotgun (WGS) entry which is preliminary data.</text>
</comment>
<gene>
    <name evidence="1" type="ORF">S03H2_43678</name>
</gene>
<protein>
    <submittedName>
        <fullName evidence="1">Uncharacterized protein</fullName>
    </submittedName>
</protein>
<accession>X1ISY7</accession>